<feature type="domain" description="Retrotransposon gag" evidence="1">
    <location>
        <begin position="45"/>
        <end position="108"/>
    </location>
</feature>
<evidence type="ECO:0000259" key="1">
    <source>
        <dbReference type="Pfam" id="PF03732"/>
    </source>
</evidence>
<accession>A0AAW2WT87</accession>
<reference evidence="2" key="2">
    <citation type="journal article" date="2024" name="Plant">
        <title>Genomic evolution and insights into agronomic trait innovations of Sesamum species.</title>
        <authorList>
            <person name="Miao H."/>
            <person name="Wang L."/>
            <person name="Qu L."/>
            <person name="Liu H."/>
            <person name="Sun Y."/>
            <person name="Le M."/>
            <person name="Wang Q."/>
            <person name="Wei S."/>
            <person name="Zheng Y."/>
            <person name="Lin W."/>
            <person name="Duan Y."/>
            <person name="Cao H."/>
            <person name="Xiong S."/>
            <person name="Wang X."/>
            <person name="Wei L."/>
            <person name="Li C."/>
            <person name="Ma Q."/>
            <person name="Ju M."/>
            <person name="Zhao R."/>
            <person name="Li G."/>
            <person name="Mu C."/>
            <person name="Tian Q."/>
            <person name="Mei H."/>
            <person name="Zhang T."/>
            <person name="Gao T."/>
            <person name="Zhang H."/>
        </authorList>
    </citation>
    <scope>NUCLEOTIDE SEQUENCE</scope>
    <source>
        <strain evidence="2">KEN1</strain>
    </source>
</reference>
<organism evidence="2">
    <name type="scientific">Sesamum latifolium</name>
    <dbReference type="NCBI Taxonomy" id="2727402"/>
    <lineage>
        <taxon>Eukaryota</taxon>
        <taxon>Viridiplantae</taxon>
        <taxon>Streptophyta</taxon>
        <taxon>Embryophyta</taxon>
        <taxon>Tracheophyta</taxon>
        <taxon>Spermatophyta</taxon>
        <taxon>Magnoliopsida</taxon>
        <taxon>eudicotyledons</taxon>
        <taxon>Gunneridae</taxon>
        <taxon>Pentapetalae</taxon>
        <taxon>asterids</taxon>
        <taxon>lamiids</taxon>
        <taxon>Lamiales</taxon>
        <taxon>Pedaliaceae</taxon>
        <taxon>Sesamum</taxon>
    </lineage>
</organism>
<name>A0AAW2WT87_9LAMI</name>
<reference evidence="2" key="1">
    <citation type="submission" date="2020-06" db="EMBL/GenBank/DDBJ databases">
        <authorList>
            <person name="Li T."/>
            <person name="Hu X."/>
            <person name="Zhang T."/>
            <person name="Song X."/>
            <person name="Zhang H."/>
            <person name="Dai N."/>
            <person name="Sheng W."/>
            <person name="Hou X."/>
            <person name="Wei L."/>
        </authorList>
    </citation>
    <scope>NUCLEOTIDE SEQUENCE</scope>
    <source>
        <strain evidence="2">KEN1</strain>
        <tissue evidence="2">Leaf</tissue>
    </source>
</reference>
<dbReference type="EMBL" id="JACGWN010000007">
    <property type="protein sequence ID" value="KAL0444650.1"/>
    <property type="molecule type" value="Genomic_DNA"/>
</dbReference>
<gene>
    <name evidence="2" type="ORF">Slati_2187700</name>
</gene>
<sequence>MLARSQSQSQSELQQLQDSVGSLLAAVPEIKINHGLPWYLDNGLLSSWDAFLHALELRFGPSSYENHRQALFKVRQTGSLQDYQLEFECLCNRVVGLSRDSILDCFLSRLRLNIQKELAILHPTSISQAIGLARLIDSKL</sequence>
<evidence type="ECO:0000313" key="2">
    <source>
        <dbReference type="EMBL" id="KAL0444650.1"/>
    </source>
</evidence>
<proteinExistence type="predicted"/>
<comment type="caution">
    <text evidence="2">The sequence shown here is derived from an EMBL/GenBank/DDBJ whole genome shotgun (WGS) entry which is preliminary data.</text>
</comment>
<dbReference type="AlphaFoldDB" id="A0AAW2WT87"/>
<dbReference type="Pfam" id="PF03732">
    <property type="entry name" value="Retrotrans_gag"/>
    <property type="match status" value="1"/>
</dbReference>
<protein>
    <recommendedName>
        <fullName evidence="1">Retrotransposon gag domain-containing protein</fullName>
    </recommendedName>
</protein>
<dbReference type="InterPro" id="IPR005162">
    <property type="entry name" value="Retrotrans_gag_dom"/>
</dbReference>